<keyword evidence="2" id="KW-1185">Reference proteome</keyword>
<dbReference type="GO" id="GO:0031428">
    <property type="term" value="C:box C/D methylation guide snoRNP complex"/>
    <property type="evidence" value="ECO:0007669"/>
    <property type="project" value="InterPro"/>
</dbReference>
<organism evidence="1 2">
    <name type="scientific">Eragrostis curvula</name>
    <name type="common">weeping love grass</name>
    <dbReference type="NCBI Taxonomy" id="38414"/>
    <lineage>
        <taxon>Eukaryota</taxon>
        <taxon>Viridiplantae</taxon>
        <taxon>Streptophyta</taxon>
        <taxon>Embryophyta</taxon>
        <taxon>Tracheophyta</taxon>
        <taxon>Spermatophyta</taxon>
        <taxon>Magnoliopsida</taxon>
        <taxon>Liliopsida</taxon>
        <taxon>Poales</taxon>
        <taxon>Poaceae</taxon>
        <taxon>PACMAD clade</taxon>
        <taxon>Chloridoideae</taxon>
        <taxon>Eragrostideae</taxon>
        <taxon>Eragrostidinae</taxon>
        <taxon>Eragrostis</taxon>
    </lineage>
</organism>
<name>A0A5J9WHF5_9POAL</name>
<gene>
    <name evidence="1" type="ORF">EJB05_06965</name>
</gene>
<protein>
    <submittedName>
        <fullName evidence="1">Uncharacterized protein</fullName>
    </submittedName>
</protein>
<dbReference type="GO" id="GO:0032040">
    <property type="term" value="C:small-subunit processome"/>
    <property type="evidence" value="ECO:0007669"/>
    <property type="project" value="InterPro"/>
</dbReference>
<dbReference type="OrthoDB" id="681766at2759"/>
<dbReference type="Proteomes" id="UP000324897">
    <property type="component" value="Chromosome 5"/>
</dbReference>
<reference evidence="1 2" key="1">
    <citation type="journal article" date="2019" name="Sci. Rep.">
        <title>A high-quality genome of Eragrostis curvula grass provides insights into Poaceae evolution and supports new strategies to enhance forage quality.</title>
        <authorList>
            <person name="Carballo J."/>
            <person name="Santos B.A.C.M."/>
            <person name="Zappacosta D."/>
            <person name="Garbus I."/>
            <person name="Selva J.P."/>
            <person name="Gallo C.A."/>
            <person name="Diaz A."/>
            <person name="Albertini E."/>
            <person name="Caccamo M."/>
            <person name="Echenique V."/>
        </authorList>
    </citation>
    <scope>NUCLEOTIDE SEQUENCE [LARGE SCALE GENOMIC DNA]</scope>
    <source>
        <strain evidence="2">cv. Victoria</strain>
        <tissue evidence="1">Leaf</tissue>
    </source>
</reference>
<sequence length="332" mass="38102">MWVLHLASPKRARRQFGVARAFKAFDLQHNVWADLAMICKAEKVVSLKGFEIFEDKASAICSTGVSPQLAKMIRRNLRHGQKLAVGKLEHKLIIEECLGVYCLYNEVVMEVMWGLKNLMKSLVPQEKLELTKEDRLQMSEGMKKVLHRHGFNVEPEMVTRRIVEMASVLHDCDCCVEKHVVFLREGGEFIENVSKINTQNWDSLKLANALKLICYPEEAIEVMIGDSKEVLSRGVAQKLISDAPQYENKLVKRACLITYKQVLHASRIRTKTLKALRYFVKEARIAYDAEHRPRKKKKLESATAHGCDDERVLETVQMAEGEKQTEYRCVVM</sequence>
<evidence type="ECO:0000313" key="2">
    <source>
        <dbReference type="Proteomes" id="UP000324897"/>
    </source>
</evidence>
<accession>A0A5J9WHF5</accession>
<dbReference type="GO" id="GO:0030515">
    <property type="term" value="F:snoRNA binding"/>
    <property type="evidence" value="ECO:0007669"/>
    <property type="project" value="InterPro"/>
</dbReference>
<dbReference type="PANTHER" id="PTHR10894:SF37">
    <property type="entry name" value="RRNA N-GLYCOSIDASE"/>
    <property type="match status" value="1"/>
</dbReference>
<dbReference type="PANTHER" id="PTHR10894">
    <property type="entry name" value="NUCLEOLAR PROTEIN 5 NUCLEOLAR PROTEIN NOP5 NOP58"/>
    <property type="match status" value="1"/>
</dbReference>
<comment type="caution">
    <text evidence="1">The sequence shown here is derived from an EMBL/GenBank/DDBJ whole genome shotgun (WGS) entry which is preliminary data.</text>
</comment>
<dbReference type="EMBL" id="RWGY01000004">
    <property type="protein sequence ID" value="TVU47366.1"/>
    <property type="molecule type" value="Genomic_DNA"/>
</dbReference>
<evidence type="ECO:0000313" key="1">
    <source>
        <dbReference type="EMBL" id="TVU47366.1"/>
    </source>
</evidence>
<dbReference type="Gramene" id="TVU47366">
    <property type="protein sequence ID" value="TVU47366"/>
    <property type="gene ID" value="EJB05_06965"/>
</dbReference>
<proteinExistence type="predicted"/>
<dbReference type="AlphaFoldDB" id="A0A5J9WHF5"/>
<dbReference type="InterPro" id="IPR045056">
    <property type="entry name" value="Nop56/Nop58"/>
</dbReference>
<feature type="non-terminal residue" evidence="1">
    <location>
        <position position="1"/>
    </location>
</feature>